<feature type="transmembrane region" description="Helical" evidence="6">
    <location>
        <begin position="181"/>
        <end position="201"/>
    </location>
</feature>
<dbReference type="Pfam" id="PF01943">
    <property type="entry name" value="Polysacc_synt"/>
    <property type="match status" value="1"/>
</dbReference>
<evidence type="ECO:0000256" key="4">
    <source>
        <dbReference type="ARBA" id="ARBA00022989"/>
    </source>
</evidence>
<evidence type="ECO:0000256" key="5">
    <source>
        <dbReference type="ARBA" id="ARBA00023136"/>
    </source>
</evidence>
<comment type="subcellular location">
    <subcellularLocation>
        <location evidence="1">Cell membrane</location>
        <topology evidence="1">Multi-pass membrane protein</topology>
    </subcellularLocation>
</comment>
<dbReference type="RefSeq" id="WP_146661225.1">
    <property type="nucleotide sequence ID" value="NZ_CP019791.1"/>
</dbReference>
<feature type="transmembrane region" description="Helical" evidence="6">
    <location>
        <begin position="207"/>
        <end position="227"/>
    </location>
</feature>
<dbReference type="OrthoDB" id="1224790at2"/>
<feature type="transmembrane region" description="Helical" evidence="6">
    <location>
        <begin position="150"/>
        <end position="174"/>
    </location>
</feature>
<evidence type="ECO:0000313" key="7">
    <source>
        <dbReference type="EMBL" id="AQT68326.1"/>
    </source>
</evidence>
<dbReference type="Proteomes" id="UP000189674">
    <property type="component" value="Chromosome"/>
</dbReference>
<keyword evidence="2" id="KW-1003">Cell membrane</keyword>
<dbReference type="InterPro" id="IPR050833">
    <property type="entry name" value="Poly_Biosynth_Transport"/>
</dbReference>
<feature type="transmembrane region" description="Helical" evidence="6">
    <location>
        <begin position="418"/>
        <end position="439"/>
    </location>
</feature>
<dbReference type="STRING" id="1936003.STSP2_01485"/>
<feature type="transmembrane region" description="Helical" evidence="6">
    <location>
        <begin position="110"/>
        <end position="138"/>
    </location>
</feature>
<name>A0A1U9NLF6_9BACT</name>
<evidence type="ECO:0000256" key="6">
    <source>
        <dbReference type="SAM" id="Phobius"/>
    </source>
</evidence>
<keyword evidence="8" id="KW-1185">Reference proteome</keyword>
<keyword evidence="5 6" id="KW-0472">Membrane</keyword>
<organism evidence="7 8">
    <name type="scientific">Anaerohalosphaera lusitana</name>
    <dbReference type="NCBI Taxonomy" id="1936003"/>
    <lineage>
        <taxon>Bacteria</taxon>
        <taxon>Pseudomonadati</taxon>
        <taxon>Planctomycetota</taxon>
        <taxon>Phycisphaerae</taxon>
        <taxon>Sedimentisphaerales</taxon>
        <taxon>Anaerohalosphaeraceae</taxon>
        <taxon>Anaerohalosphaera</taxon>
    </lineage>
</organism>
<evidence type="ECO:0000256" key="1">
    <source>
        <dbReference type="ARBA" id="ARBA00004651"/>
    </source>
</evidence>
<feature type="transmembrane region" description="Helical" evidence="6">
    <location>
        <begin position="291"/>
        <end position="311"/>
    </location>
</feature>
<dbReference type="PANTHER" id="PTHR30250">
    <property type="entry name" value="PST FAMILY PREDICTED COLANIC ACID TRANSPORTER"/>
    <property type="match status" value="1"/>
</dbReference>
<feature type="transmembrane region" description="Helical" evidence="6">
    <location>
        <begin position="332"/>
        <end position="355"/>
    </location>
</feature>
<evidence type="ECO:0000313" key="8">
    <source>
        <dbReference type="Proteomes" id="UP000189674"/>
    </source>
</evidence>
<feature type="transmembrane region" description="Helical" evidence="6">
    <location>
        <begin position="78"/>
        <end position="98"/>
    </location>
</feature>
<dbReference type="EMBL" id="CP019791">
    <property type="protein sequence ID" value="AQT68326.1"/>
    <property type="molecule type" value="Genomic_DNA"/>
</dbReference>
<keyword evidence="3 6" id="KW-0812">Transmembrane</keyword>
<feature type="transmembrane region" description="Helical" evidence="6">
    <location>
        <begin position="248"/>
        <end position="271"/>
    </location>
</feature>
<proteinExistence type="predicted"/>
<keyword evidence="4 6" id="KW-1133">Transmembrane helix</keyword>
<reference evidence="8" key="1">
    <citation type="submission" date="2017-02" db="EMBL/GenBank/DDBJ databases">
        <title>Comparative genomics and description of representatives of a novel lineage of planctomycetes thriving in anoxic sediments.</title>
        <authorList>
            <person name="Spring S."/>
            <person name="Bunk B."/>
            <person name="Sproer C."/>
        </authorList>
    </citation>
    <scope>NUCLEOTIDE SEQUENCE [LARGE SCALE GENOMIC DNA]</scope>
    <source>
        <strain evidence="8">ST-NAGAB-D1</strain>
    </source>
</reference>
<evidence type="ECO:0000256" key="3">
    <source>
        <dbReference type="ARBA" id="ARBA00022692"/>
    </source>
</evidence>
<protein>
    <submittedName>
        <fullName evidence="7">O-antigen translocase</fullName>
    </submittedName>
</protein>
<dbReference type="PANTHER" id="PTHR30250:SF11">
    <property type="entry name" value="O-ANTIGEN TRANSPORTER-RELATED"/>
    <property type="match status" value="1"/>
</dbReference>
<dbReference type="InterPro" id="IPR002797">
    <property type="entry name" value="Polysacc_synth"/>
</dbReference>
<gene>
    <name evidence="7" type="ORF">STSP2_01485</name>
</gene>
<feature type="transmembrane region" description="Helical" evidence="6">
    <location>
        <begin position="361"/>
        <end position="382"/>
    </location>
</feature>
<dbReference type="GO" id="GO:0005886">
    <property type="term" value="C:plasma membrane"/>
    <property type="evidence" value="ECO:0007669"/>
    <property type="project" value="UniProtKB-SubCell"/>
</dbReference>
<feature type="transmembrane region" description="Helical" evidence="6">
    <location>
        <begin position="394"/>
        <end position="412"/>
    </location>
</feature>
<accession>A0A1U9NLF6</accession>
<feature type="transmembrane region" description="Helical" evidence="6">
    <location>
        <begin position="34"/>
        <end position="58"/>
    </location>
</feature>
<sequence>MREVGLKKLAYKFSPAVAHPVIRRVERSDIASRLAGGAFWSLVGRVVSRGFLLVSLILAARILGQEEYGRVGIVRSTIGTFMIFASFSMSITTTKFIAQYRNTSKSHISGIVFWSLLVVVVAGSLVTLALIGLSPFIASQFINDLSISPMLKLAACILFLVALEGVLQGVLAGYESFGKIALANTVSGITGLVGIILLAQLLGGLGVILGLLLRMAVQVMALGALVFRELRVQGIRPAPIHKRESFKMLFSFGLPAFLGGIVPSIAFWASAVLLTREAGYEQMAIFDAANQFRAGILTLHSAAGMILLPVFSNMFEKEKSRYERVIGKVLTINIVLAGMIFAGIAALSPFLMGLFGEKYALSWHVLVFIALTAALGIGCDILKKVLASQGRMWVNFFTGLIMALILMGTARLCVRYGAFGLSISYTTASTVLLCMLLYYTRTSVKYKTGN</sequence>
<dbReference type="AlphaFoldDB" id="A0A1U9NLF6"/>
<evidence type="ECO:0000256" key="2">
    <source>
        <dbReference type="ARBA" id="ARBA00022475"/>
    </source>
</evidence>
<dbReference type="KEGG" id="alus:STSP2_01485"/>